<evidence type="ECO:0000256" key="5">
    <source>
        <dbReference type="ARBA" id="ARBA00022857"/>
    </source>
</evidence>
<dbReference type="EMBL" id="UINC01007406">
    <property type="protein sequence ID" value="SVA33137.1"/>
    <property type="molecule type" value="Genomic_DNA"/>
</dbReference>
<protein>
    <recommendedName>
        <fullName evidence="11">enoyl-[acyl-carrier-protein] reductase</fullName>
        <ecNumber evidence="11">1.3.1.104</ecNumber>
    </recommendedName>
</protein>
<evidence type="ECO:0000256" key="11">
    <source>
        <dbReference type="ARBA" id="ARBA00038963"/>
    </source>
</evidence>
<evidence type="ECO:0000256" key="3">
    <source>
        <dbReference type="ARBA" id="ARBA00022516"/>
    </source>
</evidence>
<keyword evidence="9" id="KW-0496">Mitochondrion</keyword>
<dbReference type="SUPFAM" id="SSF51735">
    <property type="entry name" value="NAD(P)-binding Rossmann-fold domains"/>
    <property type="match status" value="1"/>
</dbReference>
<dbReference type="InterPro" id="IPR051034">
    <property type="entry name" value="Mito_Enoyl-ACP_Reductase"/>
</dbReference>
<dbReference type="SMART" id="SM00829">
    <property type="entry name" value="PKS_ER"/>
    <property type="match status" value="1"/>
</dbReference>
<accession>A0A381V0I3</accession>
<evidence type="ECO:0000256" key="10">
    <source>
        <dbReference type="ARBA" id="ARBA00023160"/>
    </source>
</evidence>
<proteinExistence type="inferred from homology"/>
<evidence type="ECO:0000256" key="4">
    <source>
        <dbReference type="ARBA" id="ARBA00022832"/>
    </source>
</evidence>
<keyword evidence="7" id="KW-0560">Oxidoreductase</keyword>
<dbReference type="Pfam" id="PF08240">
    <property type="entry name" value="ADH_N"/>
    <property type="match status" value="1"/>
</dbReference>
<evidence type="ECO:0000313" key="14">
    <source>
        <dbReference type="EMBL" id="SVA33137.1"/>
    </source>
</evidence>
<evidence type="ECO:0000256" key="2">
    <source>
        <dbReference type="ARBA" id="ARBA00010371"/>
    </source>
</evidence>
<dbReference type="SUPFAM" id="SSF50129">
    <property type="entry name" value="GroES-like"/>
    <property type="match status" value="1"/>
</dbReference>
<keyword evidence="4" id="KW-0276">Fatty acid metabolism</keyword>
<dbReference type="InterPro" id="IPR020843">
    <property type="entry name" value="ER"/>
</dbReference>
<evidence type="ECO:0000259" key="13">
    <source>
        <dbReference type="SMART" id="SM00829"/>
    </source>
</evidence>
<comment type="catalytic activity">
    <reaction evidence="12">
        <text>a 2,3-saturated acyl-[ACP] + NADP(+) = a (2E)-enoyl-[ACP] + NADPH + H(+)</text>
        <dbReference type="Rhea" id="RHEA:22564"/>
        <dbReference type="Rhea" id="RHEA-COMP:9925"/>
        <dbReference type="Rhea" id="RHEA-COMP:9926"/>
        <dbReference type="ChEBI" id="CHEBI:15378"/>
        <dbReference type="ChEBI" id="CHEBI:57783"/>
        <dbReference type="ChEBI" id="CHEBI:58349"/>
        <dbReference type="ChEBI" id="CHEBI:78784"/>
        <dbReference type="ChEBI" id="CHEBI:78785"/>
        <dbReference type="EC" id="1.3.1.104"/>
    </reaction>
</comment>
<evidence type="ECO:0000256" key="8">
    <source>
        <dbReference type="ARBA" id="ARBA00023098"/>
    </source>
</evidence>
<comment type="similarity">
    <text evidence="2">Belongs to the zinc-containing alcohol dehydrogenase family. Quinone oxidoreductase subfamily.</text>
</comment>
<dbReference type="InterPro" id="IPR013149">
    <property type="entry name" value="ADH-like_C"/>
</dbReference>
<feature type="domain" description="Enoyl reductase (ER)" evidence="13">
    <location>
        <begin position="10"/>
        <end position="323"/>
    </location>
</feature>
<dbReference type="GO" id="GO:0006633">
    <property type="term" value="P:fatty acid biosynthetic process"/>
    <property type="evidence" value="ECO:0007669"/>
    <property type="project" value="UniProtKB-KW"/>
</dbReference>
<dbReference type="InterPro" id="IPR013154">
    <property type="entry name" value="ADH-like_N"/>
</dbReference>
<dbReference type="InterPro" id="IPR011032">
    <property type="entry name" value="GroES-like_sf"/>
</dbReference>
<comment type="subcellular location">
    <subcellularLocation>
        <location evidence="1">Mitochondrion</location>
    </subcellularLocation>
</comment>
<evidence type="ECO:0000256" key="12">
    <source>
        <dbReference type="ARBA" id="ARBA00048843"/>
    </source>
</evidence>
<dbReference type="Pfam" id="PF00107">
    <property type="entry name" value="ADH_zinc_N"/>
    <property type="match status" value="1"/>
</dbReference>
<gene>
    <name evidence="14" type="ORF">METZ01_LOCUS85991</name>
</gene>
<evidence type="ECO:0000256" key="7">
    <source>
        <dbReference type="ARBA" id="ARBA00023002"/>
    </source>
</evidence>
<dbReference type="GO" id="GO:0141148">
    <property type="term" value="F:enoyl-[acyl-carrier-protein] reductase (NADPH) activity"/>
    <property type="evidence" value="ECO:0007669"/>
    <property type="project" value="UniProtKB-EC"/>
</dbReference>
<evidence type="ECO:0000256" key="1">
    <source>
        <dbReference type="ARBA" id="ARBA00004173"/>
    </source>
</evidence>
<keyword evidence="6" id="KW-0809">Transit peptide</keyword>
<reference evidence="14" key="1">
    <citation type="submission" date="2018-05" db="EMBL/GenBank/DDBJ databases">
        <authorList>
            <person name="Lanie J.A."/>
            <person name="Ng W.-L."/>
            <person name="Kazmierczak K.M."/>
            <person name="Andrzejewski T.M."/>
            <person name="Davidsen T.M."/>
            <person name="Wayne K.J."/>
            <person name="Tettelin H."/>
            <person name="Glass J.I."/>
            <person name="Rusch D."/>
            <person name="Podicherti R."/>
            <person name="Tsui H.-C.T."/>
            <person name="Winkler M.E."/>
        </authorList>
    </citation>
    <scope>NUCLEOTIDE SEQUENCE</scope>
</reference>
<name>A0A381V0I3_9ZZZZ</name>
<keyword evidence="8" id="KW-0443">Lipid metabolism</keyword>
<keyword evidence="10" id="KW-0275">Fatty acid biosynthesis</keyword>
<dbReference type="GO" id="GO:0005739">
    <property type="term" value="C:mitochondrion"/>
    <property type="evidence" value="ECO:0007669"/>
    <property type="project" value="UniProtKB-SubCell"/>
</dbReference>
<dbReference type="InterPro" id="IPR036291">
    <property type="entry name" value="NAD(P)-bd_dom_sf"/>
</dbReference>
<dbReference type="Gene3D" id="3.40.50.720">
    <property type="entry name" value="NAD(P)-binding Rossmann-like Domain"/>
    <property type="match status" value="1"/>
</dbReference>
<dbReference type="PANTHER" id="PTHR43981">
    <property type="entry name" value="ENOYL-[ACYL-CARRIER-PROTEIN] REDUCTASE, MITOCHONDRIAL"/>
    <property type="match status" value="1"/>
</dbReference>
<keyword evidence="5" id="KW-0521">NADP</keyword>
<evidence type="ECO:0000256" key="9">
    <source>
        <dbReference type="ARBA" id="ARBA00023128"/>
    </source>
</evidence>
<dbReference type="AlphaFoldDB" id="A0A381V0I3"/>
<organism evidence="14">
    <name type="scientific">marine metagenome</name>
    <dbReference type="NCBI Taxonomy" id="408172"/>
    <lineage>
        <taxon>unclassified sequences</taxon>
        <taxon>metagenomes</taxon>
        <taxon>ecological metagenomes</taxon>
    </lineage>
</organism>
<dbReference type="EC" id="1.3.1.104" evidence="11"/>
<dbReference type="Gene3D" id="3.90.180.10">
    <property type="entry name" value="Medium-chain alcohol dehydrogenases, catalytic domain"/>
    <property type="match status" value="1"/>
</dbReference>
<keyword evidence="3" id="KW-0444">Lipid biosynthesis</keyword>
<evidence type="ECO:0000256" key="6">
    <source>
        <dbReference type="ARBA" id="ARBA00022946"/>
    </source>
</evidence>
<dbReference type="PANTHER" id="PTHR43981:SF2">
    <property type="entry name" value="ENOYL-[ACYL-CARRIER-PROTEIN] REDUCTASE, MITOCHONDRIAL"/>
    <property type="match status" value="1"/>
</dbReference>
<dbReference type="CDD" id="cd05282">
    <property type="entry name" value="ETR_like"/>
    <property type="match status" value="1"/>
</dbReference>
<sequence>MKAVQFDAFGPAHEAACCADVPDPGAPADDEVVVEVIAFPINPADLLTIEGKYAARPPLPYTPGAEAVGQISQTGAGVDGLASGDHVMLLSRENWAQKRKVKAAEVLKIQTQPDRLLQYAMLKVNPATAALMLREYVELESGDWLIQDAANSAVGHCVIRLARKAGIRTVNVVRRESLVAPLKASGADVVLVDLDGLSGQVSEATGSGPRLAIDAVAGDTSLRLAECLAEGGVLVNYGMLSGEPCKMMPDWLVFRRLSLTGFWLARTLGQMPRAGIESLYAELAGHVRDGTLAVGIEATYDIADIKGALAHAGQQGREGKILVLPNGQV</sequence>